<evidence type="ECO:0000256" key="7">
    <source>
        <dbReference type="RuleBase" id="RU004168"/>
    </source>
</evidence>
<dbReference type="SUPFAM" id="SSF54975">
    <property type="entry name" value="Acylphosphatase/BLUF domain-like"/>
    <property type="match status" value="1"/>
</dbReference>
<evidence type="ECO:0000256" key="6">
    <source>
        <dbReference type="RuleBase" id="RU000553"/>
    </source>
</evidence>
<reference evidence="10" key="1">
    <citation type="submission" date="2016-10" db="EMBL/GenBank/DDBJ databases">
        <authorList>
            <person name="Varghese N."/>
            <person name="Submissions S."/>
        </authorList>
    </citation>
    <scope>NUCLEOTIDE SEQUENCE [LARGE SCALE GENOMIC DNA]</scope>
    <source>
        <strain evidence="10">CGMCC 1.3703</strain>
    </source>
</reference>
<feature type="active site" evidence="5">
    <location>
        <position position="18"/>
    </location>
</feature>
<sequence>MENNQITVHGRVQGVGFRAATKQIAEQIGVSGWVKNQPDGTVLIEAEGEHGKLQEFIKKIDEGPTPFSKVEALDVKNNDQINDYKKFKVVQ</sequence>
<dbReference type="PROSITE" id="PS51160">
    <property type="entry name" value="ACYLPHOSPHATASE_3"/>
    <property type="match status" value="1"/>
</dbReference>
<dbReference type="Pfam" id="PF00708">
    <property type="entry name" value="Acylphosphatase"/>
    <property type="match status" value="1"/>
</dbReference>
<dbReference type="InterPro" id="IPR017968">
    <property type="entry name" value="Acylphosphatase_CS"/>
</dbReference>
<gene>
    <name evidence="9" type="ORF">SAMN05421677_10951</name>
</gene>
<dbReference type="EC" id="3.6.1.7" evidence="2 5"/>
<protein>
    <recommendedName>
        <fullName evidence="3 5">Acylphosphatase</fullName>
        <ecNumber evidence="2 5">3.6.1.7</ecNumber>
    </recommendedName>
</protein>
<keyword evidence="5 6" id="KW-0378">Hydrolase</keyword>
<evidence type="ECO:0000256" key="3">
    <source>
        <dbReference type="ARBA" id="ARBA00015991"/>
    </source>
</evidence>
<evidence type="ECO:0000256" key="2">
    <source>
        <dbReference type="ARBA" id="ARBA00012150"/>
    </source>
</evidence>
<dbReference type="PROSITE" id="PS00151">
    <property type="entry name" value="ACYLPHOSPHATASE_2"/>
    <property type="match status" value="1"/>
</dbReference>
<name>A0A1H0NDE7_HALAD</name>
<evidence type="ECO:0000256" key="4">
    <source>
        <dbReference type="ARBA" id="ARBA00047645"/>
    </source>
</evidence>
<accession>A0A1H0NDE7</accession>
<dbReference type="InterPro" id="IPR020456">
    <property type="entry name" value="Acylphosphatase"/>
</dbReference>
<dbReference type="PANTHER" id="PTHR47268:SF4">
    <property type="entry name" value="ACYLPHOSPHATASE"/>
    <property type="match status" value="1"/>
</dbReference>
<dbReference type="RefSeq" id="WP_089652512.1">
    <property type="nucleotide sequence ID" value="NZ_FNIZ01000009.1"/>
</dbReference>
<evidence type="ECO:0000313" key="9">
    <source>
        <dbReference type="EMBL" id="SDO90678.1"/>
    </source>
</evidence>
<evidence type="ECO:0000256" key="1">
    <source>
        <dbReference type="ARBA" id="ARBA00005614"/>
    </source>
</evidence>
<keyword evidence="10" id="KW-1185">Reference proteome</keyword>
<dbReference type="GO" id="GO:0003998">
    <property type="term" value="F:acylphosphatase activity"/>
    <property type="evidence" value="ECO:0007669"/>
    <property type="project" value="UniProtKB-EC"/>
</dbReference>
<dbReference type="InterPro" id="IPR036046">
    <property type="entry name" value="Acylphosphatase-like_dom_sf"/>
</dbReference>
<dbReference type="EMBL" id="FNIZ01000009">
    <property type="protein sequence ID" value="SDO90678.1"/>
    <property type="molecule type" value="Genomic_DNA"/>
</dbReference>
<dbReference type="Proteomes" id="UP000198860">
    <property type="component" value="Unassembled WGS sequence"/>
</dbReference>
<proteinExistence type="inferred from homology"/>
<evidence type="ECO:0000256" key="5">
    <source>
        <dbReference type="PROSITE-ProRule" id="PRU00520"/>
    </source>
</evidence>
<dbReference type="PANTHER" id="PTHR47268">
    <property type="entry name" value="ACYLPHOSPHATASE"/>
    <property type="match status" value="1"/>
</dbReference>
<dbReference type="OrthoDB" id="9808093at2"/>
<dbReference type="InterPro" id="IPR001792">
    <property type="entry name" value="Acylphosphatase-like_dom"/>
</dbReference>
<dbReference type="Gene3D" id="3.30.70.100">
    <property type="match status" value="1"/>
</dbReference>
<dbReference type="AlphaFoldDB" id="A0A1H0NDE7"/>
<evidence type="ECO:0000259" key="8">
    <source>
        <dbReference type="PROSITE" id="PS51160"/>
    </source>
</evidence>
<comment type="similarity">
    <text evidence="1 7">Belongs to the acylphosphatase family.</text>
</comment>
<feature type="active site" evidence="5">
    <location>
        <position position="36"/>
    </location>
</feature>
<evidence type="ECO:0000313" key="10">
    <source>
        <dbReference type="Proteomes" id="UP000198860"/>
    </source>
</evidence>
<feature type="domain" description="Acylphosphatase-like" evidence="8">
    <location>
        <begin position="3"/>
        <end position="91"/>
    </location>
</feature>
<comment type="catalytic activity">
    <reaction evidence="4 5 6">
        <text>an acyl phosphate + H2O = a carboxylate + phosphate + H(+)</text>
        <dbReference type="Rhea" id="RHEA:14965"/>
        <dbReference type="ChEBI" id="CHEBI:15377"/>
        <dbReference type="ChEBI" id="CHEBI:15378"/>
        <dbReference type="ChEBI" id="CHEBI:29067"/>
        <dbReference type="ChEBI" id="CHEBI:43474"/>
        <dbReference type="ChEBI" id="CHEBI:59918"/>
        <dbReference type="EC" id="3.6.1.7"/>
    </reaction>
</comment>
<organism evidence="9 10">
    <name type="scientific">Halobacillus aidingensis</name>
    <dbReference type="NCBI Taxonomy" id="240303"/>
    <lineage>
        <taxon>Bacteria</taxon>
        <taxon>Bacillati</taxon>
        <taxon>Bacillota</taxon>
        <taxon>Bacilli</taxon>
        <taxon>Bacillales</taxon>
        <taxon>Bacillaceae</taxon>
        <taxon>Halobacillus</taxon>
    </lineage>
</organism>
<dbReference type="PRINTS" id="PR00112">
    <property type="entry name" value="ACYLPHPHTASE"/>
</dbReference>
<dbReference type="STRING" id="240303.SAMN05421677_10951"/>
<dbReference type="PROSITE" id="PS00150">
    <property type="entry name" value="ACYLPHOSPHATASE_1"/>
    <property type="match status" value="1"/>
</dbReference>